<name>A0A8J3AB76_9ACTN</name>
<reference evidence="7" key="1">
    <citation type="journal article" date="2014" name="Int. J. Syst. Evol. Microbiol.">
        <title>Complete genome sequence of Corynebacterium casei LMG S-19264T (=DSM 44701T), isolated from a smear-ripened cheese.</title>
        <authorList>
            <consortium name="US DOE Joint Genome Institute (JGI-PGF)"/>
            <person name="Walter F."/>
            <person name="Albersmeier A."/>
            <person name="Kalinowski J."/>
            <person name="Ruckert C."/>
        </authorList>
    </citation>
    <scope>NUCLEOTIDE SEQUENCE</scope>
    <source>
        <strain evidence="7">CGMCC 1.14988</strain>
    </source>
</reference>
<dbReference type="InterPro" id="IPR005227">
    <property type="entry name" value="YqgF"/>
</dbReference>
<keyword evidence="8" id="KW-1185">Reference proteome</keyword>
<dbReference type="InterPro" id="IPR006641">
    <property type="entry name" value="YqgF/RNaseH-like_dom"/>
</dbReference>
<comment type="similarity">
    <text evidence="5">Belongs to the YqgF HJR family.</text>
</comment>
<evidence type="ECO:0000313" key="7">
    <source>
        <dbReference type="EMBL" id="GGI07341.1"/>
    </source>
</evidence>
<dbReference type="EMBL" id="BMHA01000008">
    <property type="protein sequence ID" value="GGI07341.1"/>
    <property type="molecule type" value="Genomic_DNA"/>
</dbReference>
<dbReference type="SUPFAM" id="SSF53098">
    <property type="entry name" value="Ribonuclease H-like"/>
    <property type="match status" value="1"/>
</dbReference>
<comment type="caution">
    <text evidence="7">The sequence shown here is derived from an EMBL/GenBank/DDBJ whole genome shotgun (WGS) entry which is preliminary data.</text>
</comment>
<keyword evidence="1 5" id="KW-0963">Cytoplasm</keyword>
<dbReference type="CDD" id="cd16964">
    <property type="entry name" value="YqgF"/>
    <property type="match status" value="1"/>
</dbReference>
<evidence type="ECO:0000256" key="5">
    <source>
        <dbReference type="HAMAP-Rule" id="MF_00651"/>
    </source>
</evidence>
<protein>
    <recommendedName>
        <fullName evidence="5">Putative pre-16S rRNA nuclease</fullName>
        <ecNumber evidence="5">3.1.-.-</ecNumber>
    </recommendedName>
</protein>
<dbReference type="NCBIfam" id="TIGR00250">
    <property type="entry name" value="RNAse_H_YqgF"/>
    <property type="match status" value="1"/>
</dbReference>
<evidence type="ECO:0000259" key="6">
    <source>
        <dbReference type="SMART" id="SM00732"/>
    </source>
</evidence>
<dbReference type="InterPro" id="IPR012337">
    <property type="entry name" value="RNaseH-like_sf"/>
</dbReference>
<gene>
    <name evidence="7" type="ORF">GCM10011354_23600</name>
</gene>
<keyword evidence="3 5" id="KW-0540">Nuclease</keyword>
<feature type="domain" description="YqgF/RNase H-like" evidence="6">
    <location>
        <begin position="17"/>
        <end position="119"/>
    </location>
</feature>
<evidence type="ECO:0000313" key="8">
    <source>
        <dbReference type="Proteomes" id="UP000650511"/>
    </source>
</evidence>
<keyword evidence="4 5" id="KW-0378">Hydrolase</keyword>
<evidence type="ECO:0000256" key="1">
    <source>
        <dbReference type="ARBA" id="ARBA00022490"/>
    </source>
</evidence>
<evidence type="ECO:0000256" key="2">
    <source>
        <dbReference type="ARBA" id="ARBA00022517"/>
    </source>
</evidence>
<sequence>MGYELGKRRSDELPTSGRLLAIDLGEVRIGLAVSDPTQTIASPSETLEVPRNQDGPALDGLVNAVGRHEVAGLVLGEPRQLDGSEGAPAQRARWFAERLRKRTGLPVALWDERFTTTEAERVMLAQDASRADRRASIDRVAASLILQSVLEAQRRRRTG</sequence>
<accession>A0A8J3AB76</accession>
<dbReference type="PANTHER" id="PTHR33317:SF4">
    <property type="entry name" value="POLYNUCLEOTIDYL TRANSFERASE, RIBONUCLEASE H-LIKE SUPERFAMILY PROTEIN"/>
    <property type="match status" value="1"/>
</dbReference>
<dbReference type="GO" id="GO:0005829">
    <property type="term" value="C:cytosol"/>
    <property type="evidence" value="ECO:0007669"/>
    <property type="project" value="TreeGrafter"/>
</dbReference>
<organism evidence="7 8">
    <name type="scientific">Egicoccus halophilus</name>
    <dbReference type="NCBI Taxonomy" id="1670830"/>
    <lineage>
        <taxon>Bacteria</taxon>
        <taxon>Bacillati</taxon>
        <taxon>Actinomycetota</taxon>
        <taxon>Nitriliruptoria</taxon>
        <taxon>Egicoccales</taxon>
        <taxon>Egicoccaceae</taxon>
        <taxon>Egicoccus</taxon>
    </lineage>
</organism>
<dbReference type="Pfam" id="PF03652">
    <property type="entry name" value="RuvX"/>
    <property type="match status" value="1"/>
</dbReference>
<dbReference type="GO" id="GO:0000967">
    <property type="term" value="P:rRNA 5'-end processing"/>
    <property type="evidence" value="ECO:0007669"/>
    <property type="project" value="UniProtKB-UniRule"/>
</dbReference>
<dbReference type="GO" id="GO:0004518">
    <property type="term" value="F:nuclease activity"/>
    <property type="evidence" value="ECO:0007669"/>
    <property type="project" value="UniProtKB-KW"/>
</dbReference>
<evidence type="ECO:0000256" key="4">
    <source>
        <dbReference type="ARBA" id="ARBA00022801"/>
    </source>
</evidence>
<comment type="function">
    <text evidence="5">Could be a nuclease involved in processing of the 5'-end of pre-16S rRNA.</text>
</comment>
<dbReference type="HAMAP" id="MF_00651">
    <property type="entry name" value="Nuclease_YqgF"/>
    <property type="match status" value="1"/>
</dbReference>
<dbReference type="SMART" id="SM00732">
    <property type="entry name" value="YqgFc"/>
    <property type="match status" value="1"/>
</dbReference>
<proteinExistence type="inferred from homology"/>
<dbReference type="AlphaFoldDB" id="A0A8J3AB76"/>
<keyword evidence="2 5" id="KW-0690">Ribosome biogenesis</keyword>
<dbReference type="Proteomes" id="UP000650511">
    <property type="component" value="Unassembled WGS sequence"/>
</dbReference>
<comment type="subcellular location">
    <subcellularLocation>
        <location evidence="5">Cytoplasm</location>
    </subcellularLocation>
</comment>
<dbReference type="PANTHER" id="PTHR33317">
    <property type="entry name" value="POLYNUCLEOTIDYL TRANSFERASE, RIBONUCLEASE H-LIKE SUPERFAMILY PROTEIN"/>
    <property type="match status" value="1"/>
</dbReference>
<reference evidence="7" key="2">
    <citation type="submission" date="2020-09" db="EMBL/GenBank/DDBJ databases">
        <authorList>
            <person name="Sun Q."/>
            <person name="Zhou Y."/>
        </authorList>
    </citation>
    <scope>NUCLEOTIDE SEQUENCE</scope>
    <source>
        <strain evidence="7">CGMCC 1.14988</strain>
    </source>
</reference>
<evidence type="ECO:0000256" key="3">
    <source>
        <dbReference type="ARBA" id="ARBA00022722"/>
    </source>
</evidence>
<dbReference type="GO" id="GO:0016788">
    <property type="term" value="F:hydrolase activity, acting on ester bonds"/>
    <property type="evidence" value="ECO:0007669"/>
    <property type="project" value="UniProtKB-UniRule"/>
</dbReference>
<dbReference type="InterPro" id="IPR037027">
    <property type="entry name" value="YqgF/RNaseH-like_dom_sf"/>
</dbReference>
<dbReference type="Gene3D" id="3.30.420.140">
    <property type="entry name" value="YqgF/RNase H-like domain"/>
    <property type="match status" value="1"/>
</dbReference>
<dbReference type="EC" id="3.1.-.-" evidence="5"/>